<protein>
    <submittedName>
        <fullName evidence="3">Uncharacterized protein</fullName>
    </submittedName>
</protein>
<feature type="signal peptide" evidence="1">
    <location>
        <begin position="1"/>
        <end position="17"/>
    </location>
</feature>
<keyword evidence="1" id="KW-0732">Signal</keyword>
<organism evidence="2 3">
    <name type="scientific">Romanomermis culicivorax</name>
    <name type="common">Nematode worm</name>
    <dbReference type="NCBI Taxonomy" id="13658"/>
    <lineage>
        <taxon>Eukaryota</taxon>
        <taxon>Metazoa</taxon>
        <taxon>Ecdysozoa</taxon>
        <taxon>Nematoda</taxon>
        <taxon>Enoplea</taxon>
        <taxon>Dorylaimia</taxon>
        <taxon>Mermithida</taxon>
        <taxon>Mermithoidea</taxon>
        <taxon>Mermithidae</taxon>
        <taxon>Romanomermis</taxon>
    </lineage>
</organism>
<reference evidence="3" key="1">
    <citation type="submission" date="2022-11" db="UniProtKB">
        <authorList>
            <consortium name="WormBaseParasite"/>
        </authorList>
    </citation>
    <scope>IDENTIFICATION</scope>
</reference>
<dbReference type="Gene3D" id="3.30.70.2800">
    <property type="match status" value="1"/>
</dbReference>
<evidence type="ECO:0000313" key="2">
    <source>
        <dbReference type="Proteomes" id="UP000887565"/>
    </source>
</evidence>
<dbReference type="Pfam" id="PF13164">
    <property type="entry name" value="Diedel"/>
    <property type="match status" value="1"/>
</dbReference>
<evidence type="ECO:0000256" key="1">
    <source>
        <dbReference type="SAM" id="SignalP"/>
    </source>
</evidence>
<feature type="chain" id="PRO_5037827706" evidence="1">
    <location>
        <begin position="18"/>
        <end position="127"/>
    </location>
</feature>
<keyword evidence="2" id="KW-1185">Reference proteome</keyword>
<dbReference type="WBParaSite" id="nRc.2.0.1.t25817-RA">
    <property type="protein sequence ID" value="nRc.2.0.1.t25817-RA"/>
    <property type="gene ID" value="nRc.2.0.1.g25817"/>
</dbReference>
<dbReference type="AlphaFoldDB" id="A0A915JIA4"/>
<name>A0A915JIA4_ROMCU</name>
<dbReference type="Proteomes" id="UP000887565">
    <property type="component" value="Unplaced"/>
</dbReference>
<sequence length="127" mass="13768">MFWALLLVVAFVGGVHSECCFAACQSSGSTFASVFVPINVCADCSRGTPYCAYGKCNAFGCNCDNGCRTGDCSGTVPCLAHLSNFVAQDMQAEVSKFLFLCRMSEQVKKENRTANRIEVELFSEIEC</sequence>
<proteinExistence type="predicted"/>
<accession>A0A915JIA4</accession>
<dbReference type="InterPro" id="IPR025061">
    <property type="entry name" value="Diedel"/>
</dbReference>
<evidence type="ECO:0000313" key="3">
    <source>
        <dbReference type="WBParaSite" id="nRc.2.0.1.t25817-RA"/>
    </source>
</evidence>